<comment type="pathway">
    <text evidence="3">tRNA modification; 5-methoxycarbonylmethyl-2-thiouridine-tRNA biosynthesis.</text>
</comment>
<evidence type="ECO:0000256" key="6">
    <source>
        <dbReference type="ARBA" id="ARBA00022490"/>
    </source>
</evidence>
<organism evidence="9 10">
    <name type="scientific">Steinernema carpocapsae</name>
    <name type="common">Entomopathogenic nematode</name>
    <dbReference type="NCBI Taxonomy" id="34508"/>
    <lineage>
        <taxon>Eukaryota</taxon>
        <taxon>Metazoa</taxon>
        <taxon>Ecdysozoa</taxon>
        <taxon>Nematoda</taxon>
        <taxon>Chromadorea</taxon>
        <taxon>Rhabditida</taxon>
        <taxon>Tylenchina</taxon>
        <taxon>Panagrolaimomorpha</taxon>
        <taxon>Strongyloidoidea</taxon>
        <taxon>Steinernematidae</taxon>
        <taxon>Steinernema</taxon>
    </lineage>
</organism>
<evidence type="ECO:0000256" key="2">
    <source>
        <dbReference type="ARBA" id="ARBA00004496"/>
    </source>
</evidence>
<dbReference type="STRING" id="34508.A0A4U5MPZ6"/>
<dbReference type="GO" id="GO:0000049">
    <property type="term" value="F:tRNA binding"/>
    <property type="evidence" value="ECO:0007669"/>
    <property type="project" value="TreeGrafter"/>
</dbReference>
<dbReference type="InterPro" id="IPR019519">
    <property type="entry name" value="Elp5"/>
</dbReference>
<evidence type="ECO:0000256" key="1">
    <source>
        <dbReference type="ARBA" id="ARBA00004123"/>
    </source>
</evidence>
<dbReference type="GO" id="GO:0005634">
    <property type="term" value="C:nucleus"/>
    <property type="evidence" value="ECO:0007669"/>
    <property type="project" value="UniProtKB-SubCell"/>
</dbReference>
<dbReference type="Proteomes" id="UP000298663">
    <property type="component" value="Unassembled WGS sequence"/>
</dbReference>
<dbReference type="AlphaFoldDB" id="A0A4U5MPZ6"/>
<comment type="similarity">
    <text evidence="4">Belongs to the ELP5 family.</text>
</comment>
<reference evidence="9 10" key="1">
    <citation type="journal article" date="2015" name="Genome Biol.">
        <title>Comparative genomics of Steinernema reveals deeply conserved gene regulatory networks.</title>
        <authorList>
            <person name="Dillman A.R."/>
            <person name="Macchietto M."/>
            <person name="Porter C.F."/>
            <person name="Rogers A."/>
            <person name="Williams B."/>
            <person name="Antoshechkin I."/>
            <person name="Lee M.M."/>
            <person name="Goodwin Z."/>
            <person name="Lu X."/>
            <person name="Lewis E.E."/>
            <person name="Goodrich-Blair H."/>
            <person name="Stock S.P."/>
            <person name="Adams B.J."/>
            <person name="Sternberg P.W."/>
            <person name="Mortazavi A."/>
        </authorList>
    </citation>
    <scope>NUCLEOTIDE SEQUENCE [LARGE SCALE GENOMIC DNA]</scope>
    <source>
        <strain evidence="9 10">ALL</strain>
    </source>
</reference>
<gene>
    <name evidence="9" type="ORF">L596_019258</name>
</gene>
<dbReference type="Pfam" id="PF10483">
    <property type="entry name" value="Elong_Iki1"/>
    <property type="match status" value="1"/>
</dbReference>
<dbReference type="GO" id="GO:0033588">
    <property type="term" value="C:elongator holoenzyme complex"/>
    <property type="evidence" value="ECO:0007669"/>
    <property type="project" value="InterPro"/>
</dbReference>
<evidence type="ECO:0000256" key="8">
    <source>
        <dbReference type="ARBA" id="ARBA00023242"/>
    </source>
</evidence>
<keyword evidence="7" id="KW-0819">tRNA processing</keyword>
<sequence>MQHVSLDRSLLIREGRGTSGKLLWASFLKKAALKYTKIVVLLFNCLERDLQRDLGFAIPSGIVFVECFQEALESANLLKLVEKHATERGAVVFDSLDHLVTVLGVHKTARLLEDIKEREIPVICRTTTTEKRLDAVVDAILEVAFDVDDPQLEVCHSTCFQKNGKRVLTTETFEIDENLNLKATKFQPKTIEDLIQQAEAQNSQASVPKTSFNMGLNLKATELAAKQRVNLPYMEAQKEEGLVGINISQGKKIRAGGQIIYKPDVEDDLDDSDPDDDLMI</sequence>
<comment type="subcellular location">
    <subcellularLocation>
        <location evidence="2">Cytoplasm</location>
    </subcellularLocation>
    <subcellularLocation>
        <location evidence="1">Nucleus</location>
    </subcellularLocation>
</comment>
<comment type="caution">
    <text evidence="9">The sequence shown here is derived from an EMBL/GenBank/DDBJ whole genome shotgun (WGS) entry which is preliminary data.</text>
</comment>
<evidence type="ECO:0000313" key="10">
    <source>
        <dbReference type="Proteomes" id="UP000298663"/>
    </source>
</evidence>
<evidence type="ECO:0000256" key="3">
    <source>
        <dbReference type="ARBA" id="ARBA00005043"/>
    </source>
</evidence>
<proteinExistence type="inferred from homology"/>
<dbReference type="PANTHER" id="PTHR15641:SF1">
    <property type="entry name" value="ELONGATOR COMPLEX PROTEIN 5"/>
    <property type="match status" value="1"/>
</dbReference>
<name>A0A4U5MPZ6_STECR</name>
<keyword evidence="6" id="KW-0963">Cytoplasm</keyword>
<keyword evidence="8" id="KW-0539">Nucleus</keyword>
<protein>
    <recommendedName>
        <fullName evidence="5">Elongator complex protein 5</fullName>
    </recommendedName>
</protein>
<dbReference type="EMBL" id="AZBU02000006">
    <property type="protein sequence ID" value="TKR71701.1"/>
    <property type="molecule type" value="Genomic_DNA"/>
</dbReference>
<evidence type="ECO:0000256" key="5">
    <source>
        <dbReference type="ARBA" id="ARBA00020264"/>
    </source>
</evidence>
<dbReference type="GO" id="GO:0005829">
    <property type="term" value="C:cytosol"/>
    <property type="evidence" value="ECO:0007669"/>
    <property type="project" value="TreeGrafter"/>
</dbReference>
<evidence type="ECO:0000313" key="9">
    <source>
        <dbReference type="EMBL" id="TKR71701.1"/>
    </source>
</evidence>
<keyword evidence="10" id="KW-1185">Reference proteome</keyword>
<evidence type="ECO:0000256" key="4">
    <source>
        <dbReference type="ARBA" id="ARBA00009567"/>
    </source>
</evidence>
<dbReference type="PANTHER" id="PTHR15641">
    <property type="entry name" value="ELONGATOR COMPLEX PROTEIN 5"/>
    <property type="match status" value="1"/>
</dbReference>
<accession>A0A4U5MPZ6</accession>
<dbReference type="GO" id="GO:0002098">
    <property type="term" value="P:tRNA wobble uridine modification"/>
    <property type="evidence" value="ECO:0007669"/>
    <property type="project" value="InterPro"/>
</dbReference>
<dbReference type="UniPathway" id="UPA00988"/>
<reference evidence="9 10" key="2">
    <citation type="journal article" date="2019" name="G3 (Bethesda)">
        <title>Hybrid Assembly of the Genome of the Entomopathogenic Nematode Steinernema carpocapsae Identifies the X-Chromosome.</title>
        <authorList>
            <person name="Serra L."/>
            <person name="Macchietto M."/>
            <person name="Macias-Munoz A."/>
            <person name="McGill C.J."/>
            <person name="Rodriguez I.M."/>
            <person name="Rodriguez B."/>
            <person name="Murad R."/>
            <person name="Mortazavi A."/>
        </authorList>
    </citation>
    <scope>NUCLEOTIDE SEQUENCE [LARGE SCALE GENOMIC DNA]</scope>
    <source>
        <strain evidence="9 10">ALL</strain>
    </source>
</reference>
<dbReference type="OrthoDB" id="5829461at2759"/>
<evidence type="ECO:0000256" key="7">
    <source>
        <dbReference type="ARBA" id="ARBA00022694"/>
    </source>
</evidence>